<evidence type="ECO:0000313" key="7">
    <source>
        <dbReference type="Ensembl" id="ENSPTXP00000025789.1"/>
    </source>
</evidence>
<dbReference type="GO" id="GO:0004867">
    <property type="term" value="F:serine-type endopeptidase inhibitor activity"/>
    <property type="evidence" value="ECO:0007669"/>
    <property type="project" value="InterPro"/>
</dbReference>
<protein>
    <recommendedName>
        <fullName evidence="6">BPTI/Kunitz inhibitor domain-containing protein</fullName>
    </recommendedName>
</protein>
<feature type="compositionally biased region" description="Basic and acidic residues" evidence="5">
    <location>
        <begin position="213"/>
        <end position="223"/>
    </location>
</feature>
<dbReference type="PROSITE" id="PS50279">
    <property type="entry name" value="BPTI_KUNITZ_2"/>
    <property type="match status" value="1"/>
</dbReference>
<evidence type="ECO:0000256" key="2">
    <source>
        <dbReference type="ARBA" id="ARBA00022525"/>
    </source>
</evidence>
<dbReference type="SUPFAM" id="SSF57362">
    <property type="entry name" value="BPTI-like"/>
    <property type="match status" value="1"/>
</dbReference>
<dbReference type="Ensembl" id="ENSPTXT00000026587.1">
    <property type="protein sequence ID" value="ENSPTXP00000025789.1"/>
    <property type="gene ID" value="ENSPTXG00000017936.1"/>
</dbReference>
<proteinExistence type="predicted"/>
<dbReference type="SMART" id="SM00131">
    <property type="entry name" value="KU"/>
    <property type="match status" value="1"/>
</dbReference>
<dbReference type="PANTHER" id="PTHR46751">
    <property type="entry name" value="EPPIN"/>
    <property type="match status" value="1"/>
</dbReference>
<feature type="region of interest" description="Disordered" evidence="5">
    <location>
        <begin position="212"/>
        <end position="234"/>
    </location>
</feature>
<feature type="domain" description="BPTI/Kunitz inhibitor" evidence="6">
    <location>
        <begin position="72"/>
        <end position="123"/>
    </location>
</feature>
<evidence type="ECO:0000256" key="1">
    <source>
        <dbReference type="ARBA" id="ARBA00004613"/>
    </source>
</evidence>
<evidence type="ECO:0000256" key="4">
    <source>
        <dbReference type="ARBA" id="ARBA00023157"/>
    </source>
</evidence>
<dbReference type="GO" id="GO:0005576">
    <property type="term" value="C:extracellular region"/>
    <property type="evidence" value="ECO:0007669"/>
    <property type="project" value="UniProtKB-SubCell"/>
</dbReference>
<evidence type="ECO:0000313" key="8">
    <source>
        <dbReference type="Proteomes" id="UP000472273"/>
    </source>
</evidence>
<keyword evidence="2" id="KW-0964">Secreted</keyword>
<dbReference type="PANTHER" id="PTHR46751:SF1">
    <property type="entry name" value="WAP FOUR-DISULFIDE CORE DOMAIN PROTEIN 6A"/>
    <property type="match status" value="1"/>
</dbReference>
<comment type="subcellular location">
    <subcellularLocation>
        <location evidence="1">Secreted</location>
    </subcellularLocation>
</comment>
<sequence length="234" mass="25216">YLLQGFNFTPSDNLTVCLSILKLMCPGRLCSKCIHSSSSIRGLLSCPPPVPRAEQQSFEFPESALLPGKTDCSTLPNYTILCQMPVERFFYNVTSKSCQFFIDYGCAGSLNSYRSTKECEEGLQGASPAIGLNPGPAWQAAQTQRLPFKKWGLKGRGRGGILPVRTYSLKLTSGRCGGNGNDFSTRSECQLRCHKRGGCALLGEGALKGGRPCGKEQNSHLECEGEEGGNESGG</sequence>
<dbReference type="Proteomes" id="UP000472273">
    <property type="component" value="Unplaced"/>
</dbReference>
<dbReference type="InterPro" id="IPR002223">
    <property type="entry name" value="Kunitz_BPTI"/>
</dbReference>
<dbReference type="Pfam" id="PF00014">
    <property type="entry name" value="Kunitz_BPTI"/>
    <property type="match status" value="1"/>
</dbReference>
<evidence type="ECO:0000256" key="3">
    <source>
        <dbReference type="ARBA" id="ARBA00022729"/>
    </source>
</evidence>
<keyword evidence="4" id="KW-1015">Disulfide bond</keyword>
<evidence type="ECO:0000259" key="6">
    <source>
        <dbReference type="PROSITE" id="PS50279"/>
    </source>
</evidence>
<dbReference type="InterPro" id="IPR036880">
    <property type="entry name" value="Kunitz_BPTI_sf"/>
</dbReference>
<keyword evidence="8" id="KW-1185">Reference proteome</keyword>
<accession>A0A670ZSJ5</accession>
<dbReference type="PROSITE" id="PS00280">
    <property type="entry name" value="BPTI_KUNITZ_1"/>
    <property type="match status" value="1"/>
</dbReference>
<dbReference type="InterPro" id="IPR020901">
    <property type="entry name" value="Prtase_inh_Kunz-CS"/>
</dbReference>
<dbReference type="Gene3D" id="4.10.410.10">
    <property type="entry name" value="Pancreatic trypsin inhibitor Kunitz domain"/>
    <property type="match status" value="2"/>
</dbReference>
<dbReference type="InterPro" id="IPR051388">
    <property type="entry name" value="Serpin_venom_toxin"/>
</dbReference>
<organism evidence="7 8">
    <name type="scientific">Pseudonaja textilis</name>
    <name type="common">Eastern brown snake</name>
    <dbReference type="NCBI Taxonomy" id="8673"/>
    <lineage>
        <taxon>Eukaryota</taxon>
        <taxon>Metazoa</taxon>
        <taxon>Chordata</taxon>
        <taxon>Craniata</taxon>
        <taxon>Vertebrata</taxon>
        <taxon>Euteleostomi</taxon>
        <taxon>Lepidosauria</taxon>
        <taxon>Squamata</taxon>
        <taxon>Bifurcata</taxon>
        <taxon>Unidentata</taxon>
        <taxon>Episquamata</taxon>
        <taxon>Toxicofera</taxon>
        <taxon>Serpentes</taxon>
        <taxon>Colubroidea</taxon>
        <taxon>Elapidae</taxon>
        <taxon>Hydrophiinae</taxon>
        <taxon>Pseudonaja</taxon>
    </lineage>
</organism>
<feature type="compositionally biased region" description="Acidic residues" evidence="5">
    <location>
        <begin position="224"/>
        <end position="234"/>
    </location>
</feature>
<reference evidence="7" key="2">
    <citation type="submission" date="2025-09" db="UniProtKB">
        <authorList>
            <consortium name="Ensembl"/>
        </authorList>
    </citation>
    <scope>IDENTIFICATION</scope>
</reference>
<keyword evidence="3" id="KW-0732">Signal</keyword>
<name>A0A670ZSJ5_PSETE</name>
<dbReference type="GeneTree" id="ENSGT00990000212575"/>
<dbReference type="AlphaFoldDB" id="A0A670ZSJ5"/>
<reference evidence="7" key="1">
    <citation type="submission" date="2025-08" db="UniProtKB">
        <authorList>
            <consortium name="Ensembl"/>
        </authorList>
    </citation>
    <scope>IDENTIFICATION</scope>
</reference>
<evidence type="ECO:0000256" key="5">
    <source>
        <dbReference type="SAM" id="MobiDB-lite"/>
    </source>
</evidence>